<comment type="caution">
    <text evidence="3">The sequence shown here is derived from an EMBL/GenBank/DDBJ whole genome shotgun (WGS) entry which is preliminary data.</text>
</comment>
<dbReference type="EMBL" id="PGCI01000187">
    <property type="protein sequence ID" value="PLW34953.1"/>
    <property type="molecule type" value="Genomic_DNA"/>
</dbReference>
<protein>
    <recommendedName>
        <fullName evidence="2">No apical meristem-associated C-terminal domain-containing protein</fullName>
    </recommendedName>
</protein>
<evidence type="ECO:0000256" key="1">
    <source>
        <dbReference type="SAM" id="MobiDB-lite"/>
    </source>
</evidence>
<dbReference type="AlphaFoldDB" id="A0A2N5UB45"/>
<organism evidence="3 4">
    <name type="scientific">Puccinia coronata f. sp. avenae</name>
    <dbReference type="NCBI Taxonomy" id="200324"/>
    <lineage>
        <taxon>Eukaryota</taxon>
        <taxon>Fungi</taxon>
        <taxon>Dikarya</taxon>
        <taxon>Basidiomycota</taxon>
        <taxon>Pucciniomycotina</taxon>
        <taxon>Pucciniomycetes</taxon>
        <taxon>Pucciniales</taxon>
        <taxon>Pucciniaceae</taxon>
        <taxon>Puccinia</taxon>
    </lineage>
</organism>
<feature type="compositionally biased region" description="Polar residues" evidence="1">
    <location>
        <begin position="32"/>
        <end position="43"/>
    </location>
</feature>
<evidence type="ECO:0000313" key="3">
    <source>
        <dbReference type="EMBL" id="PLW34953.1"/>
    </source>
</evidence>
<dbReference type="InterPro" id="IPR029466">
    <property type="entry name" value="NAM-associated_C"/>
</dbReference>
<reference evidence="3 4" key="1">
    <citation type="submission" date="2017-11" db="EMBL/GenBank/DDBJ databases">
        <title>De novo assembly and phasing of dikaryotic genomes from two isolates of Puccinia coronata f. sp. avenae, the causal agent of oat crown rust.</title>
        <authorList>
            <person name="Miller M.E."/>
            <person name="Zhang Y."/>
            <person name="Omidvar V."/>
            <person name="Sperschneider J."/>
            <person name="Schwessinger B."/>
            <person name="Raley C."/>
            <person name="Palmer J.M."/>
            <person name="Garnica D."/>
            <person name="Upadhyaya N."/>
            <person name="Rathjen J."/>
            <person name="Taylor J.M."/>
            <person name="Park R.F."/>
            <person name="Dodds P.N."/>
            <person name="Hirsch C.D."/>
            <person name="Kianian S.F."/>
            <person name="Figueroa M."/>
        </authorList>
    </citation>
    <scope>NUCLEOTIDE SEQUENCE [LARGE SCALE GENOMIC DNA]</scope>
    <source>
        <strain evidence="3">12SD80</strain>
    </source>
</reference>
<evidence type="ECO:0000313" key="4">
    <source>
        <dbReference type="Proteomes" id="UP000235392"/>
    </source>
</evidence>
<proteinExistence type="predicted"/>
<accession>A0A2N5UB45</accession>
<gene>
    <name evidence="3" type="ORF">PCASD_14242</name>
</gene>
<feature type="compositionally biased region" description="Polar residues" evidence="1">
    <location>
        <begin position="116"/>
        <end position="138"/>
    </location>
</feature>
<evidence type="ECO:0000259" key="2">
    <source>
        <dbReference type="Pfam" id="PF14303"/>
    </source>
</evidence>
<dbReference type="Proteomes" id="UP000235392">
    <property type="component" value="Unassembled WGS sequence"/>
</dbReference>
<feature type="region of interest" description="Disordered" evidence="1">
    <location>
        <begin position="1"/>
        <end position="58"/>
    </location>
</feature>
<dbReference type="Pfam" id="PF14303">
    <property type="entry name" value="NAM-associated"/>
    <property type="match status" value="1"/>
</dbReference>
<feature type="compositionally biased region" description="Polar residues" evidence="1">
    <location>
        <begin position="1"/>
        <end position="20"/>
    </location>
</feature>
<sequence>MRANPETSTSTTPQDSSLPATQVEDVAPGSELNLTRQAPSESWTRPPGIHATKRLMKDKHFNAKKMKVLADCASNYRERTLQIQKTNEIRQQIARAKANHQSIIDDLRAQMKEKQAGNQPMTSTSNDQQELPTSSVPPSDQAGFDLSSNAGDLEENGDFEAEIDPSLS</sequence>
<name>A0A2N5UB45_9BASI</name>
<feature type="compositionally biased region" description="Acidic residues" evidence="1">
    <location>
        <begin position="152"/>
        <end position="168"/>
    </location>
</feature>
<feature type="domain" description="No apical meristem-associated C-terminal" evidence="2">
    <location>
        <begin position="5"/>
        <end position="97"/>
    </location>
</feature>
<feature type="region of interest" description="Disordered" evidence="1">
    <location>
        <begin position="107"/>
        <end position="168"/>
    </location>
</feature>